<dbReference type="Pfam" id="PF13966">
    <property type="entry name" value="zf-RVT"/>
    <property type="match status" value="1"/>
</dbReference>
<dbReference type="OrthoDB" id="1906820at2759"/>
<dbReference type="GO" id="GO:0003676">
    <property type="term" value="F:nucleic acid binding"/>
    <property type="evidence" value="ECO:0007669"/>
    <property type="project" value="InterPro"/>
</dbReference>
<dbReference type="InterPro" id="IPR053151">
    <property type="entry name" value="RNase_H-like"/>
</dbReference>
<dbReference type="SUPFAM" id="SSF53098">
    <property type="entry name" value="Ribonuclease H-like"/>
    <property type="match status" value="1"/>
</dbReference>
<dbReference type="PANTHER" id="PTHR47723:SF19">
    <property type="entry name" value="POLYNUCLEOTIDYL TRANSFERASE, RIBONUCLEASE H-LIKE SUPERFAMILY PROTEIN"/>
    <property type="match status" value="1"/>
</dbReference>
<organism evidence="4 5">
    <name type="scientific">Senna tora</name>
    <dbReference type="NCBI Taxonomy" id="362788"/>
    <lineage>
        <taxon>Eukaryota</taxon>
        <taxon>Viridiplantae</taxon>
        <taxon>Streptophyta</taxon>
        <taxon>Embryophyta</taxon>
        <taxon>Tracheophyta</taxon>
        <taxon>Spermatophyta</taxon>
        <taxon>Magnoliopsida</taxon>
        <taxon>eudicotyledons</taxon>
        <taxon>Gunneridae</taxon>
        <taxon>Pentapetalae</taxon>
        <taxon>rosids</taxon>
        <taxon>fabids</taxon>
        <taxon>Fabales</taxon>
        <taxon>Fabaceae</taxon>
        <taxon>Caesalpinioideae</taxon>
        <taxon>Cassia clade</taxon>
        <taxon>Senna</taxon>
    </lineage>
</organism>
<dbReference type="EMBL" id="JAAIUW010000008">
    <property type="protein sequence ID" value="KAF7820889.1"/>
    <property type="molecule type" value="Genomic_DNA"/>
</dbReference>
<evidence type="ECO:0000259" key="2">
    <source>
        <dbReference type="Pfam" id="PF13456"/>
    </source>
</evidence>
<feature type="domain" description="Reverse transcriptase zinc-binding" evidence="3">
    <location>
        <begin position="74"/>
        <end position="137"/>
    </location>
</feature>
<dbReference type="InterPro" id="IPR044730">
    <property type="entry name" value="RNase_H-like_dom_plant"/>
</dbReference>
<keyword evidence="5" id="KW-1185">Reference proteome</keyword>
<keyword evidence="1" id="KW-1133">Transmembrane helix</keyword>
<feature type="transmembrane region" description="Helical" evidence="1">
    <location>
        <begin position="278"/>
        <end position="300"/>
    </location>
</feature>
<reference evidence="4" key="1">
    <citation type="submission" date="2020-09" db="EMBL/GenBank/DDBJ databases">
        <title>Genome-Enabled Discovery of Anthraquinone Biosynthesis in Senna tora.</title>
        <authorList>
            <person name="Kang S.-H."/>
            <person name="Pandey R.P."/>
            <person name="Lee C.-M."/>
            <person name="Sim J.-S."/>
            <person name="Jeong J.-T."/>
            <person name="Choi B.-S."/>
            <person name="Jung M."/>
            <person name="Ginzburg D."/>
            <person name="Zhao K."/>
            <person name="Won S.Y."/>
            <person name="Oh T.-J."/>
            <person name="Yu Y."/>
            <person name="Kim N.-H."/>
            <person name="Lee O.R."/>
            <person name="Lee T.-H."/>
            <person name="Bashyal P."/>
            <person name="Kim T.-S."/>
            <person name="Lee W.-H."/>
            <person name="Kawkins C."/>
            <person name="Kim C.-K."/>
            <person name="Kim J.S."/>
            <person name="Ahn B.O."/>
            <person name="Rhee S.Y."/>
            <person name="Sohng J.K."/>
        </authorList>
    </citation>
    <scope>NUCLEOTIDE SEQUENCE</scope>
    <source>
        <tissue evidence="4">Leaf</tissue>
    </source>
</reference>
<dbReference type="AlphaFoldDB" id="A0A834TNQ7"/>
<sequence length="301" mass="34496">MPCLKNFQIATTVPNSDWGNRKVNSLIQYGKWMLGELNNILTSEEILAIERLPISDGHVEDEIASSSVVFPDGLWSAIWNLKVAEKVKHFIWRLCYNILPTRVNLMRKRCGVSTVRPVCNLEEESSEYLLLFCGWTEKRSFSATAEFWNANISSSRVSEYLIVRNCDGRVVDGRCFRAVTCSARMAEALALRESLKTALELQLEDFCVESDCKELVLAVNKKDVDWDWQCSNIMKDILLLCGHLRWPSVLHVRRNANKAADWLARSVSLRMCPLDHPLFWRFCVLMVFVIGLVLGNVLIFF</sequence>
<keyword evidence="4" id="KW-0548">Nucleotidyltransferase</keyword>
<dbReference type="Proteomes" id="UP000634136">
    <property type="component" value="Unassembled WGS sequence"/>
</dbReference>
<comment type="caution">
    <text evidence="4">The sequence shown here is derived from an EMBL/GenBank/DDBJ whole genome shotgun (WGS) entry which is preliminary data.</text>
</comment>
<evidence type="ECO:0000256" key="1">
    <source>
        <dbReference type="SAM" id="Phobius"/>
    </source>
</evidence>
<keyword evidence="1" id="KW-0812">Transmembrane</keyword>
<dbReference type="CDD" id="cd06222">
    <property type="entry name" value="RNase_H_like"/>
    <property type="match status" value="1"/>
</dbReference>
<dbReference type="Pfam" id="PF13456">
    <property type="entry name" value="RVT_3"/>
    <property type="match status" value="1"/>
</dbReference>
<gene>
    <name evidence="4" type="ORF">G2W53_026344</name>
</gene>
<proteinExistence type="predicted"/>
<feature type="domain" description="RNase H type-1" evidence="2">
    <location>
        <begin position="161"/>
        <end position="266"/>
    </location>
</feature>
<dbReference type="InterPro" id="IPR012337">
    <property type="entry name" value="RNaseH-like_sf"/>
</dbReference>
<dbReference type="InterPro" id="IPR002156">
    <property type="entry name" value="RNaseH_domain"/>
</dbReference>
<dbReference type="GO" id="GO:0003964">
    <property type="term" value="F:RNA-directed DNA polymerase activity"/>
    <property type="evidence" value="ECO:0007669"/>
    <property type="project" value="UniProtKB-KW"/>
</dbReference>
<dbReference type="PANTHER" id="PTHR47723">
    <property type="entry name" value="OS05G0353850 PROTEIN"/>
    <property type="match status" value="1"/>
</dbReference>
<dbReference type="InterPro" id="IPR026960">
    <property type="entry name" value="RVT-Znf"/>
</dbReference>
<dbReference type="Gene3D" id="3.30.420.10">
    <property type="entry name" value="Ribonuclease H-like superfamily/Ribonuclease H"/>
    <property type="match status" value="1"/>
</dbReference>
<name>A0A834TNQ7_9FABA</name>
<protein>
    <submittedName>
        <fullName evidence="4">Reverse transcriptase</fullName>
    </submittedName>
</protein>
<keyword evidence="4" id="KW-0695">RNA-directed DNA polymerase</keyword>
<keyword evidence="4" id="KW-0808">Transferase</keyword>
<dbReference type="GO" id="GO:0004523">
    <property type="term" value="F:RNA-DNA hybrid ribonuclease activity"/>
    <property type="evidence" value="ECO:0007669"/>
    <property type="project" value="InterPro"/>
</dbReference>
<dbReference type="InterPro" id="IPR036397">
    <property type="entry name" value="RNaseH_sf"/>
</dbReference>
<accession>A0A834TNQ7</accession>
<evidence type="ECO:0000313" key="5">
    <source>
        <dbReference type="Proteomes" id="UP000634136"/>
    </source>
</evidence>
<evidence type="ECO:0000313" key="4">
    <source>
        <dbReference type="EMBL" id="KAF7820889.1"/>
    </source>
</evidence>
<evidence type="ECO:0000259" key="3">
    <source>
        <dbReference type="Pfam" id="PF13966"/>
    </source>
</evidence>
<keyword evidence="1" id="KW-0472">Membrane</keyword>